<organism evidence="5 6">
    <name type="scientific">Allosphingosinicella indica</name>
    <dbReference type="NCBI Taxonomy" id="941907"/>
    <lineage>
        <taxon>Bacteria</taxon>
        <taxon>Pseudomonadati</taxon>
        <taxon>Pseudomonadota</taxon>
        <taxon>Alphaproteobacteria</taxon>
        <taxon>Sphingomonadales</taxon>
        <taxon>Sphingomonadaceae</taxon>
        <taxon>Allosphingosinicella</taxon>
    </lineage>
</organism>
<sequence length="320" mass="35827">MAASKRALVMGNPLALAHAVIGDAWTQLILREAFHGVRRFTDWSTNLRIPRTVLSGRLNRLVEAGIMEVKVPPGAKRGEYRLTEMGIDLYGVALMQGMWERDHAPSVLQRRYALSFHDARTGKPIVPAVLDRPGGKPIDPRDVGIVEGPGLIERSAPAHRRWSGGRAPAERPMIERSVDIIGDHWSWSILACAFLRIRRFDDMLEATGMAPNILSDRLTRLVGSGILARIPYQTSPVRHEYRLTEAGLELYPMVLAMHGWSERWLCDFDDPPLKLVHLSTGERITPAVCDLLTGQPIRARTTRWRLEAPGTERPRPQPAA</sequence>
<dbReference type="AlphaFoldDB" id="A0A1X7G021"/>
<dbReference type="STRING" id="941907.SAMN06295910_0683"/>
<dbReference type="InterPro" id="IPR036390">
    <property type="entry name" value="WH_DNA-bd_sf"/>
</dbReference>
<gene>
    <name evidence="5" type="ORF">SAMN06295910_0683</name>
</gene>
<dbReference type="InterPro" id="IPR036388">
    <property type="entry name" value="WH-like_DNA-bd_sf"/>
</dbReference>
<dbReference type="SUPFAM" id="SSF46785">
    <property type="entry name" value="Winged helix' DNA-binding domain"/>
    <property type="match status" value="2"/>
</dbReference>
<evidence type="ECO:0000313" key="5">
    <source>
        <dbReference type="EMBL" id="SMF61691.1"/>
    </source>
</evidence>
<keyword evidence="6" id="KW-1185">Reference proteome</keyword>
<dbReference type="Pfam" id="PF01638">
    <property type="entry name" value="HxlR"/>
    <property type="match status" value="2"/>
</dbReference>
<evidence type="ECO:0000313" key="6">
    <source>
        <dbReference type="Proteomes" id="UP000192934"/>
    </source>
</evidence>
<accession>A0A1X7G021</accession>
<evidence type="ECO:0000256" key="3">
    <source>
        <dbReference type="ARBA" id="ARBA00023163"/>
    </source>
</evidence>
<reference evidence="6" key="1">
    <citation type="submission" date="2017-04" db="EMBL/GenBank/DDBJ databases">
        <authorList>
            <person name="Varghese N."/>
            <person name="Submissions S."/>
        </authorList>
    </citation>
    <scope>NUCLEOTIDE SEQUENCE [LARGE SCALE GENOMIC DNA]</scope>
    <source>
        <strain evidence="6">Dd16</strain>
    </source>
</reference>
<evidence type="ECO:0000256" key="1">
    <source>
        <dbReference type="ARBA" id="ARBA00023015"/>
    </source>
</evidence>
<feature type="domain" description="HTH hxlR-type" evidence="4">
    <location>
        <begin position="171"/>
        <end position="269"/>
    </location>
</feature>
<dbReference type="Gene3D" id="1.10.10.10">
    <property type="entry name" value="Winged helix-like DNA-binding domain superfamily/Winged helix DNA-binding domain"/>
    <property type="match status" value="2"/>
</dbReference>
<protein>
    <submittedName>
        <fullName evidence="5">Transcriptional regulator, HxlR family</fullName>
    </submittedName>
</protein>
<dbReference type="GO" id="GO:0003677">
    <property type="term" value="F:DNA binding"/>
    <property type="evidence" value="ECO:0007669"/>
    <property type="project" value="UniProtKB-KW"/>
</dbReference>
<dbReference type="InterPro" id="IPR002577">
    <property type="entry name" value="HTH_HxlR"/>
</dbReference>
<dbReference type="Proteomes" id="UP000192934">
    <property type="component" value="Chromosome I"/>
</dbReference>
<feature type="domain" description="HTH hxlR-type" evidence="4">
    <location>
        <begin position="12"/>
        <end position="108"/>
    </location>
</feature>
<keyword evidence="1" id="KW-0805">Transcription regulation</keyword>
<dbReference type="EMBL" id="LT840185">
    <property type="protein sequence ID" value="SMF61691.1"/>
    <property type="molecule type" value="Genomic_DNA"/>
</dbReference>
<keyword evidence="2" id="KW-0238">DNA-binding</keyword>
<dbReference type="RefSeq" id="WP_244552409.1">
    <property type="nucleotide sequence ID" value="NZ_LT840185.1"/>
</dbReference>
<dbReference type="PANTHER" id="PTHR33204">
    <property type="entry name" value="TRANSCRIPTIONAL REGULATOR, MARR FAMILY"/>
    <property type="match status" value="1"/>
</dbReference>
<dbReference type="PANTHER" id="PTHR33204:SF18">
    <property type="entry name" value="TRANSCRIPTIONAL REGULATORY PROTEIN"/>
    <property type="match status" value="1"/>
</dbReference>
<keyword evidence="3" id="KW-0804">Transcription</keyword>
<evidence type="ECO:0000259" key="4">
    <source>
        <dbReference type="PROSITE" id="PS51118"/>
    </source>
</evidence>
<proteinExistence type="predicted"/>
<evidence type="ECO:0000256" key="2">
    <source>
        <dbReference type="ARBA" id="ARBA00023125"/>
    </source>
</evidence>
<dbReference type="PROSITE" id="PS51118">
    <property type="entry name" value="HTH_HXLR"/>
    <property type="match status" value="2"/>
</dbReference>
<name>A0A1X7G021_9SPHN</name>